<keyword evidence="2" id="KW-0805">Transcription regulation</keyword>
<dbReference type="InterPro" id="IPR005119">
    <property type="entry name" value="LysR_subst-bd"/>
</dbReference>
<evidence type="ECO:0000256" key="4">
    <source>
        <dbReference type="ARBA" id="ARBA00023163"/>
    </source>
</evidence>
<evidence type="ECO:0000256" key="1">
    <source>
        <dbReference type="ARBA" id="ARBA00009437"/>
    </source>
</evidence>
<keyword evidence="7" id="KW-1185">Reference proteome</keyword>
<dbReference type="Gene3D" id="3.40.190.290">
    <property type="match status" value="1"/>
</dbReference>
<organism evidence="6 7">
    <name type="scientific">Succinatimonas hippei (strain DSM 22608 / JCM 16073 / KCTC 15190 / YIT 12066)</name>
    <dbReference type="NCBI Taxonomy" id="762983"/>
    <lineage>
        <taxon>Bacteria</taxon>
        <taxon>Pseudomonadati</taxon>
        <taxon>Pseudomonadota</taxon>
        <taxon>Gammaproteobacteria</taxon>
        <taxon>Aeromonadales</taxon>
        <taxon>Succinivibrionaceae</taxon>
        <taxon>Succinatimonas</taxon>
    </lineage>
</organism>
<dbReference type="GO" id="GO:0000976">
    <property type="term" value="F:transcription cis-regulatory region binding"/>
    <property type="evidence" value="ECO:0007669"/>
    <property type="project" value="TreeGrafter"/>
</dbReference>
<evidence type="ECO:0000313" key="6">
    <source>
        <dbReference type="EMBL" id="EFY06237.1"/>
    </source>
</evidence>
<dbReference type="SUPFAM" id="SSF46785">
    <property type="entry name" value="Winged helix' DNA-binding domain"/>
    <property type="match status" value="1"/>
</dbReference>
<comment type="caution">
    <text evidence="6">The sequence shown here is derived from an EMBL/GenBank/DDBJ whole genome shotgun (WGS) entry which is preliminary data.</text>
</comment>
<evidence type="ECO:0000259" key="5">
    <source>
        <dbReference type="PROSITE" id="PS50931"/>
    </source>
</evidence>
<reference evidence="6 7" key="1">
    <citation type="submission" date="2011-01" db="EMBL/GenBank/DDBJ databases">
        <authorList>
            <person name="Weinstock G."/>
            <person name="Sodergren E."/>
            <person name="Clifton S."/>
            <person name="Fulton L."/>
            <person name="Fulton B."/>
            <person name="Courtney L."/>
            <person name="Fronick C."/>
            <person name="Harrison M."/>
            <person name="Strong C."/>
            <person name="Farmer C."/>
            <person name="Delahaunty K."/>
            <person name="Markovic C."/>
            <person name="Hall O."/>
            <person name="Minx P."/>
            <person name="Tomlinson C."/>
            <person name="Mitreva M."/>
            <person name="Hou S."/>
            <person name="Chen J."/>
            <person name="Wollam A."/>
            <person name="Pepin K.H."/>
            <person name="Johnson M."/>
            <person name="Bhonagiri V."/>
            <person name="Zhang X."/>
            <person name="Suruliraj S."/>
            <person name="Warren W."/>
            <person name="Chinwalla A."/>
            <person name="Mardis E.R."/>
            <person name="Wilson R.K."/>
        </authorList>
    </citation>
    <scope>NUCLEOTIDE SEQUENCE [LARGE SCALE GENOMIC DNA]</scope>
    <source>
        <strain evidence="7">DSM 22608 / JCM 16073 / KCTC 15190 / YIT 12066</strain>
    </source>
</reference>
<keyword evidence="4" id="KW-0804">Transcription</keyword>
<evidence type="ECO:0000313" key="7">
    <source>
        <dbReference type="Proteomes" id="UP000018458"/>
    </source>
</evidence>
<dbReference type="HOGENOM" id="CLU_039613_35_1_6"/>
<dbReference type="STRING" id="762983.HMPREF9444_01994"/>
<dbReference type="InterPro" id="IPR036390">
    <property type="entry name" value="WH_DNA-bd_sf"/>
</dbReference>
<name>E8LMK1_SUCHY</name>
<dbReference type="OrthoDB" id="5293066at2"/>
<dbReference type="EMBL" id="AEVO01000142">
    <property type="protein sequence ID" value="EFY06237.1"/>
    <property type="molecule type" value="Genomic_DNA"/>
</dbReference>
<protein>
    <submittedName>
        <fullName evidence="6">LysR substrate binding domain protein</fullName>
    </submittedName>
</protein>
<dbReference type="PROSITE" id="PS50931">
    <property type="entry name" value="HTH_LYSR"/>
    <property type="match status" value="1"/>
</dbReference>
<dbReference type="AlphaFoldDB" id="E8LMK1"/>
<dbReference type="InterPro" id="IPR000847">
    <property type="entry name" value="LysR_HTH_N"/>
</dbReference>
<dbReference type="GO" id="GO:0003700">
    <property type="term" value="F:DNA-binding transcription factor activity"/>
    <property type="evidence" value="ECO:0007669"/>
    <property type="project" value="InterPro"/>
</dbReference>
<dbReference type="eggNOG" id="COG0583">
    <property type="taxonomic scope" value="Bacteria"/>
</dbReference>
<dbReference type="Proteomes" id="UP000018458">
    <property type="component" value="Unassembled WGS sequence"/>
</dbReference>
<dbReference type="InterPro" id="IPR036388">
    <property type="entry name" value="WH-like_DNA-bd_sf"/>
</dbReference>
<dbReference type="PANTHER" id="PTHR30126">
    <property type="entry name" value="HTH-TYPE TRANSCRIPTIONAL REGULATOR"/>
    <property type="match status" value="1"/>
</dbReference>
<feature type="domain" description="HTH lysR-type" evidence="5">
    <location>
        <begin position="4"/>
        <end position="61"/>
    </location>
</feature>
<keyword evidence="3" id="KW-0238">DNA-binding</keyword>
<dbReference type="SUPFAM" id="SSF53850">
    <property type="entry name" value="Periplasmic binding protein-like II"/>
    <property type="match status" value="1"/>
</dbReference>
<dbReference type="Pfam" id="PF00126">
    <property type="entry name" value="HTH_1"/>
    <property type="match status" value="1"/>
</dbReference>
<dbReference type="Pfam" id="PF03466">
    <property type="entry name" value="LysR_substrate"/>
    <property type="match status" value="1"/>
</dbReference>
<dbReference type="RefSeq" id="WP_009144139.1">
    <property type="nucleotide sequence ID" value="NZ_GL831067.1"/>
</dbReference>
<gene>
    <name evidence="6" type="ORF">HMPREF9444_01994</name>
</gene>
<evidence type="ECO:0000256" key="2">
    <source>
        <dbReference type="ARBA" id="ARBA00023015"/>
    </source>
</evidence>
<dbReference type="Gene3D" id="1.10.10.10">
    <property type="entry name" value="Winged helix-like DNA-binding domain superfamily/Winged helix DNA-binding domain"/>
    <property type="match status" value="1"/>
</dbReference>
<sequence>MNKITAAELRTILVLYQTKSFTLTGKVLHKVPTAISYTLNTLEKRLQIKLFNKDNKKLIPTVAGKYLAGKAAQILEEMDSAIQNTRSLAEDFEPDLKIAVNNIICLKPLYDLCKESSLLFPDTQINLTIEVYNGVWESLFSDKADIVVGAPHSADVNSDLDTFRLGVCNWLFCVSPTHPLTKEIFPLSNEALRRYPAICVKDTSSVLPAKNAWLLKGQRATFVPDYYSKIRMHENGAGIGFLPEYFAKPFLDNKKLIELPVKNPKKPTTLWIASKNRQKRGAAFNWWIEQLNLDATKKSMLSSLWY</sequence>
<evidence type="ECO:0000256" key="3">
    <source>
        <dbReference type="ARBA" id="ARBA00023125"/>
    </source>
</evidence>
<dbReference type="PANTHER" id="PTHR30126:SF91">
    <property type="entry name" value="LYSR FAMILY TRANSCRIPTIONAL REGULATOR"/>
    <property type="match status" value="1"/>
</dbReference>
<accession>E8LMK1</accession>
<proteinExistence type="inferred from homology"/>
<comment type="similarity">
    <text evidence="1">Belongs to the LysR transcriptional regulatory family.</text>
</comment>